<evidence type="ECO:0000313" key="4">
    <source>
        <dbReference type="Proteomes" id="UP000324101"/>
    </source>
</evidence>
<dbReference type="GO" id="GO:0004674">
    <property type="term" value="F:protein serine/threonine kinase activity"/>
    <property type="evidence" value="ECO:0007669"/>
    <property type="project" value="UniProtKB-KW"/>
</dbReference>
<name>A0A5P2DNW6_STRVZ</name>
<evidence type="ECO:0000256" key="1">
    <source>
        <dbReference type="ARBA" id="ARBA00022527"/>
    </source>
</evidence>
<dbReference type="CDD" id="cd16936">
    <property type="entry name" value="HATPase_RsbW-like"/>
    <property type="match status" value="1"/>
</dbReference>
<dbReference type="SUPFAM" id="SSF55874">
    <property type="entry name" value="ATPase domain of HSP90 chaperone/DNA topoisomerase II/histidine kinase"/>
    <property type="match status" value="1"/>
</dbReference>
<sequence length="170" mass="18610">MRNTRCRPVLIEEYGSAPSHTLVTQRDDRPVNPTIQAALVRERLYLRTPRSVAAARQFTRDTLQVWGVADRTGDLLLCVSELATNALRYGVPPGRGYLLRLFGFEDATLRIEVHDGGPGFSRIAGGPHGKGLTLVTALADEWGVLPRTPGKVVWCEFRRAARPAVPPAGA</sequence>
<dbReference type="InterPro" id="IPR003594">
    <property type="entry name" value="HATPase_dom"/>
</dbReference>
<dbReference type="EMBL" id="CP029189">
    <property type="protein sequence ID" value="QES55997.1"/>
    <property type="molecule type" value="Genomic_DNA"/>
</dbReference>
<dbReference type="InterPro" id="IPR036890">
    <property type="entry name" value="HATPase_C_sf"/>
</dbReference>
<reference evidence="3 4" key="1">
    <citation type="submission" date="2018-05" db="EMBL/GenBank/DDBJ databases">
        <title>Streptomyces venezuelae.</title>
        <authorList>
            <person name="Kim W."/>
            <person name="Lee N."/>
            <person name="Cho B.-K."/>
        </authorList>
    </citation>
    <scope>NUCLEOTIDE SEQUENCE [LARGE SCALE GENOMIC DNA]</scope>
    <source>
        <strain evidence="3 4">ATCC 21018</strain>
    </source>
</reference>
<dbReference type="PANTHER" id="PTHR35526">
    <property type="entry name" value="ANTI-SIGMA-F FACTOR RSBW-RELATED"/>
    <property type="match status" value="1"/>
</dbReference>
<feature type="domain" description="Histidine kinase/HSP90-like ATPase" evidence="2">
    <location>
        <begin position="48"/>
        <end position="154"/>
    </location>
</feature>
<evidence type="ECO:0000259" key="2">
    <source>
        <dbReference type="Pfam" id="PF13581"/>
    </source>
</evidence>
<protein>
    <submittedName>
        <fullName evidence="3">ATP-binding protein</fullName>
    </submittedName>
</protein>
<dbReference type="InterPro" id="IPR050267">
    <property type="entry name" value="Anti-sigma-factor_SerPK"/>
</dbReference>
<dbReference type="OrthoDB" id="3479721at2"/>
<keyword evidence="1" id="KW-0723">Serine/threonine-protein kinase</keyword>
<dbReference type="Gene3D" id="3.30.565.10">
    <property type="entry name" value="Histidine kinase-like ATPase, C-terminal domain"/>
    <property type="match status" value="1"/>
</dbReference>
<dbReference type="Pfam" id="PF13581">
    <property type="entry name" value="HATPase_c_2"/>
    <property type="match status" value="1"/>
</dbReference>
<keyword evidence="1" id="KW-0808">Transferase</keyword>
<keyword evidence="3" id="KW-0547">Nucleotide-binding</keyword>
<proteinExistence type="predicted"/>
<keyword evidence="1" id="KW-0418">Kinase</keyword>
<organism evidence="3 4">
    <name type="scientific">Streptomyces venezuelae</name>
    <dbReference type="NCBI Taxonomy" id="54571"/>
    <lineage>
        <taxon>Bacteria</taxon>
        <taxon>Bacillati</taxon>
        <taxon>Actinomycetota</taxon>
        <taxon>Actinomycetes</taxon>
        <taxon>Kitasatosporales</taxon>
        <taxon>Streptomycetaceae</taxon>
        <taxon>Streptomyces</taxon>
    </lineage>
</organism>
<evidence type="ECO:0000313" key="3">
    <source>
        <dbReference type="EMBL" id="QES55997.1"/>
    </source>
</evidence>
<dbReference type="AlphaFoldDB" id="A0A5P2DNW6"/>
<dbReference type="Proteomes" id="UP000324101">
    <property type="component" value="Chromosome"/>
</dbReference>
<keyword evidence="3" id="KW-0067">ATP-binding</keyword>
<accession>A0A5P2DNW6</accession>
<gene>
    <name evidence="3" type="ORF">DEJ51_19010</name>
</gene>
<dbReference type="GO" id="GO:0005524">
    <property type="term" value="F:ATP binding"/>
    <property type="evidence" value="ECO:0007669"/>
    <property type="project" value="UniProtKB-KW"/>
</dbReference>
<dbReference type="PANTHER" id="PTHR35526:SF3">
    <property type="entry name" value="ANTI-SIGMA-F FACTOR RSBW"/>
    <property type="match status" value="1"/>
</dbReference>